<name>A0A2J6S0X5_HYAVF</name>
<proteinExistence type="predicted"/>
<dbReference type="PANTHER" id="PTHR33112">
    <property type="entry name" value="DOMAIN PROTEIN, PUTATIVE-RELATED"/>
    <property type="match status" value="1"/>
</dbReference>
<feature type="non-terminal residue" evidence="2">
    <location>
        <position position="1"/>
    </location>
</feature>
<sequence length="333" mass="38417">LPTRLVDVQQPSHVHLVISDDVVDPDWGYAALSYCWGDSMPESGRTTRSSLAARLQYIDAEQLPKTLREAVEVTRSLSIKYLWIDALCIIQDDEVDREHEIETMSEVYSCATVTIAAGVSTHCDGGFLVENRPPLRFTNSPIKYHPENASVRTCPWVSTFCSNPLFQRGWTLQERELSPRVLHFTSIEVVFECRQSIKRYELAATEVGSEPVEQSYLFFAEPDGWPHRILDLQDSRKKFLRTVALRKIDSLDWHVVWWRTVEEYSRRQFTIPNDRLRAIAGLADTLQKKFKWDYFSGLWAGNLALDLLWTVHYDKEFDLAEPCVAPSWSWASV</sequence>
<evidence type="ECO:0000313" key="3">
    <source>
        <dbReference type="Proteomes" id="UP000235786"/>
    </source>
</evidence>
<dbReference type="PANTHER" id="PTHR33112:SF16">
    <property type="entry name" value="HETEROKARYON INCOMPATIBILITY DOMAIN-CONTAINING PROTEIN"/>
    <property type="match status" value="1"/>
</dbReference>
<dbReference type="AlphaFoldDB" id="A0A2J6S0X5"/>
<keyword evidence="3" id="KW-1185">Reference proteome</keyword>
<protein>
    <submittedName>
        <fullName evidence="2">HET-domain-containing protein</fullName>
    </submittedName>
</protein>
<accession>A0A2J6S0X5</accession>
<dbReference type="Proteomes" id="UP000235786">
    <property type="component" value="Unassembled WGS sequence"/>
</dbReference>
<reference evidence="2 3" key="1">
    <citation type="submission" date="2016-04" db="EMBL/GenBank/DDBJ databases">
        <title>A degradative enzymes factory behind the ericoid mycorrhizal symbiosis.</title>
        <authorList>
            <consortium name="DOE Joint Genome Institute"/>
            <person name="Martino E."/>
            <person name="Morin E."/>
            <person name="Grelet G."/>
            <person name="Kuo A."/>
            <person name="Kohler A."/>
            <person name="Daghino S."/>
            <person name="Barry K."/>
            <person name="Choi C."/>
            <person name="Cichocki N."/>
            <person name="Clum A."/>
            <person name="Copeland A."/>
            <person name="Hainaut M."/>
            <person name="Haridas S."/>
            <person name="Labutti K."/>
            <person name="Lindquist E."/>
            <person name="Lipzen A."/>
            <person name="Khouja H.-R."/>
            <person name="Murat C."/>
            <person name="Ohm R."/>
            <person name="Olson A."/>
            <person name="Spatafora J."/>
            <person name="Veneault-Fourrey C."/>
            <person name="Henrissat B."/>
            <person name="Grigoriev I."/>
            <person name="Martin F."/>
            <person name="Perotto S."/>
        </authorList>
    </citation>
    <scope>NUCLEOTIDE SEQUENCE [LARGE SCALE GENOMIC DNA]</scope>
    <source>
        <strain evidence="2 3">F</strain>
    </source>
</reference>
<organism evidence="2 3">
    <name type="scientific">Hyaloscypha variabilis (strain UAMH 11265 / GT02V1 / F)</name>
    <name type="common">Meliniomyces variabilis</name>
    <dbReference type="NCBI Taxonomy" id="1149755"/>
    <lineage>
        <taxon>Eukaryota</taxon>
        <taxon>Fungi</taxon>
        <taxon>Dikarya</taxon>
        <taxon>Ascomycota</taxon>
        <taxon>Pezizomycotina</taxon>
        <taxon>Leotiomycetes</taxon>
        <taxon>Helotiales</taxon>
        <taxon>Hyaloscyphaceae</taxon>
        <taxon>Hyaloscypha</taxon>
        <taxon>Hyaloscypha variabilis</taxon>
    </lineage>
</organism>
<evidence type="ECO:0000259" key="1">
    <source>
        <dbReference type="Pfam" id="PF06985"/>
    </source>
</evidence>
<dbReference type="OrthoDB" id="5347061at2759"/>
<dbReference type="Pfam" id="PF06985">
    <property type="entry name" value="HET"/>
    <property type="match status" value="1"/>
</dbReference>
<feature type="non-terminal residue" evidence="2">
    <location>
        <position position="333"/>
    </location>
</feature>
<dbReference type="InterPro" id="IPR010730">
    <property type="entry name" value="HET"/>
</dbReference>
<dbReference type="STRING" id="1149755.A0A2J6S0X5"/>
<gene>
    <name evidence="2" type="ORF">L207DRAFT_392194</name>
</gene>
<evidence type="ECO:0000313" key="2">
    <source>
        <dbReference type="EMBL" id="PMD44429.1"/>
    </source>
</evidence>
<dbReference type="EMBL" id="KZ613941">
    <property type="protein sequence ID" value="PMD44429.1"/>
    <property type="molecule type" value="Genomic_DNA"/>
</dbReference>
<feature type="domain" description="Heterokaryon incompatibility" evidence="1">
    <location>
        <begin position="29"/>
        <end position="174"/>
    </location>
</feature>